<dbReference type="Proteomes" id="UP000277580">
    <property type="component" value="Unassembled WGS sequence"/>
</dbReference>
<keyword evidence="2" id="KW-1185">Reference proteome</keyword>
<protein>
    <submittedName>
        <fullName evidence="1">Uncharacterized protein</fullName>
    </submittedName>
</protein>
<dbReference type="InParanoid" id="A0A3N4K9R4"/>
<dbReference type="EMBL" id="ML119189">
    <property type="protein sequence ID" value="RPB07260.1"/>
    <property type="molecule type" value="Genomic_DNA"/>
</dbReference>
<sequence>MSSNPLQVPSNKINAVLHLLSRVKDPNTDPNNRVIAWEAINRYLFLGTPPAVWQNFPLITRGGSIFTKIDFFQEVLDHDAERNISTLVDDEDYSGWDTYTFDGKAVGSADFEREIKGYNYKNLNWSDEEPATIRRRRYVTTLLTKILQEWVEQKNAMDTIYREWINTREKV</sequence>
<dbReference type="AlphaFoldDB" id="A0A3N4K9R4"/>
<evidence type="ECO:0000313" key="1">
    <source>
        <dbReference type="EMBL" id="RPB07260.1"/>
    </source>
</evidence>
<name>A0A3N4K9R4_9PEZI</name>
<reference evidence="1 2" key="1">
    <citation type="journal article" date="2018" name="Nat. Ecol. Evol.">
        <title>Pezizomycetes genomes reveal the molecular basis of ectomycorrhizal truffle lifestyle.</title>
        <authorList>
            <person name="Murat C."/>
            <person name="Payen T."/>
            <person name="Noel B."/>
            <person name="Kuo A."/>
            <person name="Morin E."/>
            <person name="Chen J."/>
            <person name="Kohler A."/>
            <person name="Krizsan K."/>
            <person name="Balestrini R."/>
            <person name="Da Silva C."/>
            <person name="Montanini B."/>
            <person name="Hainaut M."/>
            <person name="Levati E."/>
            <person name="Barry K.W."/>
            <person name="Belfiori B."/>
            <person name="Cichocki N."/>
            <person name="Clum A."/>
            <person name="Dockter R.B."/>
            <person name="Fauchery L."/>
            <person name="Guy J."/>
            <person name="Iotti M."/>
            <person name="Le Tacon F."/>
            <person name="Lindquist E.A."/>
            <person name="Lipzen A."/>
            <person name="Malagnac F."/>
            <person name="Mello A."/>
            <person name="Molinier V."/>
            <person name="Miyauchi S."/>
            <person name="Poulain J."/>
            <person name="Riccioni C."/>
            <person name="Rubini A."/>
            <person name="Sitrit Y."/>
            <person name="Splivallo R."/>
            <person name="Traeger S."/>
            <person name="Wang M."/>
            <person name="Zifcakova L."/>
            <person name="Wipf D."/>
            <person name="Zambonelli A."/>
            <person name="Paolocci F."/>
            <person name="Nowrousian M."/>
            <person name="Ottonello S."/>
            <person name="Baldrian P."/>
            <person name="Spatafora J.W."/>
            <person name="Henrissat B."/>
            <person name="Nagy L.G."/>
            <person name="Aury J.M."/>
            <person name="Wincker P."/>
            <person name="Grigoriev I.V."/>
            <person name="Bonfante P."/>
            <person name="Martin F.M."/>
        </authorList>
    </citation>
    <scope>NUCLEOTIDE SEQUENCE [LARGE SCALE GENOMIC DNA]</scope>
    <source>
        <strain evidence="1 2">CCBAS932</strain>
    </source>
</reference>
<dbReference type="OrthoDB" id="10296814at2759"/>
<gene>
    <name evidence="1" type="ORF">P167DRAFT_579465</name>
</gene>
<accession>A0A3N4K9R4</accession>
<organism evidence="1 2">
    <name type="scientific">Morchella conica CCBAS932</name>
    <dbReference type="NCBI Taxonomy" id="1392247"/>
    <lineage>
        <taxon>Eukaryota</taxon>
        <taxon>Fungi</taxon>
        <taxon>Dikarya</taxon>
        <taxon>Ascomycota</taxon>
        <taxon>Pezizomycotina</taxon>
        <taxon>Pezizomycetes</taxon>
        <taxon>Pezizales</taxon>
        <taxon>Morchellaceae</taxon>
        <taxon>Morchella</taxon>
    </lineage>
</organism>
<proteinExistence type="predicted"/>
<evidence type="ECO:0000313" key="2">
    <source>
        <dbReference type="Proteomes" id="UP000277580"/>
    </source>
</evidence>